<evidence type="ECO:0000256" key="3">
    <source>
        <dbReference type="ARBA" id="ARBA00022964"/>
    </source>
</evidence>
<dbReference type="Pfam" id="PF13238">
    <property type="entry name" value="AAA_18"/>
    <property type="match status" value="1"/>
</dbReference>
<dbReference type="PROSITE" id="PS51471">
    <property type="entry name" value="FE2OG_OXY"/>
    <property type="match status" value="1"/>
</dbReference>
<dbReference type="Gene3D" id="2.60.120.620">
    <property type="entry name" value="q2cbj1_9rhob like domain"/>
    <property type="match status" value="1"/>
</dbReference>
<evidence type="ECO:0000313" key="7">
    <source>
        <dbReference type="EMBL" id="KAJ8599921.1"/>
    </source>
</evidence>
<comment type="caution">
    <text evidence="7">The sequence shown here is derived from an EMBL/GenBank/DDBJ whole genome shotgun (WGS) entry which is preliminary data.</text>
</comment>
<proteinExistence type="predicted"/>
<evidence type="ECO:0000313" key="8">
    <source>
        <dbReference type="Proteomes" id="UP001230188"/>
    </source>
</evidence>
<evidence type="ECO:0000256" key="1">
    <source>
        <dbReference type="ARBA" id="ARBA00001961"/>
    </source>
</evidence>
<evidence type="ECO:0000256" key="4">
    <source>
        <dbReference type="ARBA" id="ARBA00023002"/>
    </source>
</evidence>
<protein>
    <recommendedName>
        <fullName evidence="6">Fe2OG dioxygenase domain-containing protein</fullName>
    </recommendedName>
</protein>
<dbReference type="GO" id="GO:0016705">
    <property type="term" value="F:oxidoreductase activity, acting on paired donors, with incorporation or reduction of molecular oxygen"/>
    <property type="evidence" value="ECO:0007669"/>
    <property type="project" value="InterPro"/>
</dbReference>
<dbReference type="InterPro" id="IPR027417">
    <property type="entry name" value="P-loop_NTPase"/>
</dbReference>
<evidence type="ECO:0000259" key="6">
    <source>
        <dbReference type="PROSITE" id="PS51471"/>
    </source>
</evidence>
<organism evidence="7 8">
    <name type="scientific">Chrysophaeum taylorii</name>
    <dbReference type="NCBI Taxonomy" id="2483200"/>
    <lineage>
        <taxon>Eukaryota</taxon>
        <taxon>Sar</taxon>
        <taxon>Stramenopiles</taxon>
        <taxon>Ochrophyta</taxon>
        <taxon>Pelagophyceae</taxon>
        <taxon>Pelagomonadales</taxon>
        <taxon>Pelagomonadaceae</taxon>
        <taxon>Chrysophaeum</taxon>
    </lineage>
</organism>
<feature type="domain" description="Fe2OG dioxygenase" evidence="6">
    <location>
        <begin position="423"/>
        <end position="534"/>
    </location>
</feature>
<keyword evidence="3" id="KW-0223">Dioxygenase</keyword>
<dbReference type="GO" id="GO:0051213">
    <property type="term" value="F:dioxygenase activity"/>
    <property type="evidence" value="ECO:0007669"/>
    <property type="project" value="UniProtKB-KW"/>
</dbReference>
<dbReference type="SUPFAM" id="SSF52540">
    <property type="entry name" value="P-loop containing nucleoside triphosphate hydrolases"/>
    <property type="match status" value="1"/>
</dbReference>
<dbReference type="EMBL" id="JAQMWT010000533">
    <property type="protein sequence ID" value="KAJ8599921.1"/>
    <property type="molecule type" value="Genomic_DNA"/>
</dbReference>
<evidence type="ECO:0000256" key="5">
    <source>
        <dbReference type="ARBA" id="ARBA00023004"/>
    </source>
</evidence>
<dbReference type="InterPro" id="IPR006620">
    <property type="entry name" value="Pro_4_hyd_alph"/>
</dbReference>
<evidence type="ECO:0000256" key="2">
    <source>
        <dbReference type="ARBA" id="ARBA00022723"/>
    </source>
</evidence>
<keyword evidence="4" id="KW-0560">Oxidoreductase</keyword>
<name>A0AAD7U811_9STRA</name>
<keyword evidence="8" id="KW-1185">Reference proteome</keyword>
<accession>A0AAD7U811</accession>
<dbReference type="GO" id="GO:0031418">
    <property type="term" value="F:L-ascorbic acid binding"/>
    <property type="evidence" value="ECO:0007669"/>
    <property type="project" value="InterPro"/>
</dbReference>
<gene>
    <name evidence="7" type="ORF">CTAYLR_002864</name>
</gene>
<dbReference type="AlphaFoldDB" id="A0AAD7U811"/>
<keyword evidence="2" id="KW-0479">Metal-binding</keyword>
<keyword evidence="5" id="KW-0408">Iron</keyword>
<dbReference type="InterPro" id="IPR005123">
    <property type="entry name" value="Oxoglu/Fe-dep_dioxygenase_dom"/>
</dbReference>
<dbReference type="GO" id="GO:0005506">
    <property type="term" value="F:iron ion binding"/>
    <property type="evidence" value="ECO:0007669"/>
    <property type="project" value="InterPro"/>
</dbReference>
<dbReference type="Gene3D" id="3.40.50.300">
    <property type="entry name" value="P-loop containing nucleotide triphosphate hydrolases"/>
    <property type="match status" value="1"/>
</dbReference>
<reference evidence="7" key="1">
    <citation type="submission" date="2023-01" db="EMBL/GenBank/DDBJ databases">
        <title>Metagenome sequencing of chrysophaentin producing Chrysophaeum taylorii.</title>
        <authorList>
            <person name="Davison J."/>
            <person name="Bewley C."/>
        </authorList>
    </citation>
    <scope>NUCLEOTIDE SEQUENCE</scope>
    <source>
        <strain evidence="7">NIES-1699</strain>
    </source>
</reference>
<sequence length="534" mass="59258">MKLVVAVVGAHCCGKTTLARKFAAQTGARFDQELGEKLAEEAGTAAGVDDETVLARETERDRDDVCLRVVETWHTGNFGWHKLRRDRGLADGHDLEARTRRAVREVARDHKVVFFVLRCSDQERRKRREKSGRTRLPPFDNMDEEEMFEATFRVGEVAIEEVRQLVETQTAENRAGMIVVDVSTDGEIEDIVDIMHAELLKALARDDFVDAERLSGSMRSARVALESAIDAVPGLRELLARHKFPAVQRRIPGSGVVPDGASESTIVKEVADALCVTSTSTSSPPLAPLRAFVDAVSCKDLEGAFYIPETLRRICPTKKEQTTSLVRRALDATVDHGFAVVYRGLVSTAACDAIVGELEAARRGELEKITGLNRHKWKNFNEPKTCSNAKIELTFVKSAVARQRRVEVHAALAKRTGREEWARPNPPSKEDHVTVFAYVEGAELRPHRDKDISDAKALTAVVVVGDEFEEGAFYVNKDAEVDPSTGHATAESRARRQRFPDLRRGDAVVFCNDKTVHGVERVAKGRRISASFRV</sequence>
<dbReference type="SMART" id="SM00702">
    <property type="entry name" value="P4Hc"/>
    <property type="match status" value="1"/>
</dbReference>
<comment type="cofactor">
    <cofactor evidence="1">
        <name>L-ascorbate</name>
        <dbReference type="ChEBI" id="CHEBI:38290"/>
    </cofactor>
</comment>
<dbReference type="Proteomes" id="UP001230188">
    <property type="component" value="Unassembled WGS sequence"/>
</dbReference>